<dbReference type="Proteomes" id="UP000236311">
    <property type="component" value="Unassembled WGS sequence"/>
</dbReference>
<protein>
    <submittedName>
        <fullName evidence="5">Sporulation-specific N-acetylmuramoyl-L-alanine amidase</fullName>
        <ecNumber evidence="5">3.5.1.28</ecNumber>
    </submittedName>
</protein>
<dbReference type="Pfam" id="PF01520">
    <property type="entry name" value="Amidase_3"/>
    <property type="match status" value="1"/>
</dbReference>
<dbReference type="GO" id="GO:0009253">
    <property type="term" value="P:peptidoglycan catabolic process"/>
    <property type="evidence" value="ECO:0007669"/>
    <property type="project" value="InterPro"/>
</dbReference>
<proteinExistence type="predicted"/>
<reference evidence="5 6" key="1">
    <citation type="submission" date="2018-01" db="EMBL/GenBank/DDBJ databases">
        <authorList>
            <person name="Gaut B.S."/>
            <person name="Morton B.R."/>
            <person name="Clegg M.T."/>
            <person name="Duvall M.R."/>
        </authorList>
    </citation>
    <scope>NUCLEOTIDE SEQUENCE [LARGE SCALE GENOMIC DNA]</scope>
    <source>
        <strain evidence="5">GP69</strain>
    </source>
</reference>
<feature type="signal peptide" evidence="3">
    <location>
        <begin position="1"/>
        <end position="24"/>
    </location>
</feature>
<keyword evidence="3" id="KW-0732">Signal</keyword>
<dbReference type="Gene3D" id="3.40.630.40">
    <property type="entry name" value="Zn-dependent exopeptidases"/>
    <property type="match status" value="1"/>
</dbReference>
<evidence type="ECO:0000256" key="1">
    <source>
        <dbReference type="ARBA" id="ARBA00022801"/>
    </source>
</evidence>
<keyword evidence="2" id="KW-0812">Transmembrane</keyword>
<keyword evidence="2" id="KW-1133">Transmembrane helix</keyword>
<keyword evidence="1 5" id="KW-0378">Hydrolase</keyword>
<dbReference type="InterPro" id="IPR050695">
    <property type="entry name" value="N-acetylmuramoyl_amidase_3"/>
</dbReference>
<dbReference type="SMART" id="SM00646">
    <property type="entry name" value="Ami_3"/>
    <property type="match status" value="1"/>
</dbReference>
<accession>A0A2K4ZM87</accession>
<evidence type="ECO:0000313" key="6">
    <source>
        <dbReference type="Proteomes" id="UP000236311"/>
    </source>
</evidence>
<sequence length="447" mass="50097">MYRFLITLLTVIMTGLLIPVQACAAPRLQDTGGKVIIVIDPGHGGKNQGTIENNHEEKQMTLTTALAMYEELSLYDNVEIYMTRTEDVDLSLKERAEFALSVDADFLFSIHYNASLNHELFGSEVWVPLEAPYNTYGYQFGHEFLSAMKEKGLFVRGIKTRLGEDGLDYYGIIRESVEREIPAVIMEHCHVDEPRDASFCDSEEKLREFGRADAEAVAKYFGLKSSVLNVDYSDYQLTEADAAFSRTKVDSTEPDLCLLDFLEADYENGTLSLAVSAADYDSPLLYYSCSTDGGKTYSAREGWPECDTLTGDYPDTFTLNLDIQPGTAPKVIVRAYNQYDLYTESNCYISPQVFPSQQEEASADQNPDSGDGESVEVVPVGADINVQNTGEDADRDVSFLVFLEICLVFAALLLVLVIVSQCIVRRNRKKKRLQRRKEAGDTRNQKR</sequence>
<evidence type="ECO:0000259" key="4">
    <source>
        <dbReference type="SMART" id="SM00646"/>
    </source>
</evidence>
<gene>
    <name evidence="5" type="primary">cwlC_2</name>
    <name evidence="5" type="ORF">AMURIS_04280</name>
</gene>
<dbReference type="RefSeq" id="WP_103241523.1">
    <property type="nucleotide sequence ID" value="NZ_JANJZD010000027.1"/>
</dbReference>
<dbReference type="GO" id="GO:0008745">
    <property type="term" value="F:N-acetylmuramoyl-L-alanine amidase activity"/>
    <property type="evidence" value="ECO:0007669"/>
    <property type="project" value="UniProtKB-EC"/>
</dbReference>
<evidence type="ECO:0000256" key="2">
    <source>
        <dbReference type="SAM" id="Phobius"/>
    </source>
</evidence>
<dbReference type="CDD" id="cd02696">
    <property type="entry name" value="MurNAc-LAA"/>
    <property type="match status" value="1"/>
</dbReference>
<feature type="chain" id="PRO_5014373624" evidence="3">
    <location>
        <begin position="25"/>
        <end position="447"/>
    </location>
</feature>
<feature type="transmembrane region" description="Helical" evidence="2">
    <location>
        <begin position="399"/>
        <end position="424"/>
    </location>
</feature>
<dbReference type="InterPro" id="IPR002508">
    <property type="entry name" value="MurNAc-LAA_cat"/>
</dbReference>
<dbReference type="PANTHER" id="PTHR30404">
    <property type="entry name" value="N-ACETYLMURAMOYL-L-ALANINE AMIDASE"/>
    <property type="match status" value="1"/>
</dbReference>
<dbReference type="OrthoDB" id="2051435at2"/>
<name>A0A2K4ZM87_9FIRM</name>
<keyword evidence="2" id="KW-0472">Membrane</keyword>
<evidence type="ECO:0000256" key="3">
    <source>
        <dbReference type="SAM" id="SignalP"/>
    </source>
</evidence>
<dbReference type="SUPFAM" id="SSF53187">
    <property type="entry name" value="Zn-dependent exopeptidases"/>
    <property type="match status" value="1"/>
</dbReference>
<dbReference type="EC" id="3.5.1.28" evidence="5"/>
<dbReference type="EMBL" id="OFSM01000027">
    <property type="protein sequence ID" value="SOY31536.1"/>
    <property type="molecule type" value="Genomic_DNA"/>
</dbReference>
<feature type="domain" description="MurNAc-LAA" evidence="4">
    <location>
        <begin position="96"/>
        <end position="218"/>
    </location>
</feature>
<keyword evidence="6" id="KW-1185">Reference proteome</keyword>
<organism evidence="5 6">
    <name type="scientific">Acetatifactor muris</name>
    <dbReference type="NCBI Taxonomy" id="879566"/>
    <lineage>
        <taxon>Bacteria</taxon>
        <taxon>Bacillati</taxon>
        <taxon>Bacillota</taxon>
        <taxon>Clostridia</taxon>
        <taxon>Lachnospirales</taxon>
        <taxon>Lachnospiraceae</taxon>
        <taxon>Acetatifactor</taxon>
    </lineage>
</organism>
<dbReference type="PANTHER" id="PTHR30404:SF0">
    <property type="entry name" value="N-ACETYLMURAMOYL-L-ALANINE AMIDASE AMIC"/>
    <property type="match status" value="1"/>
</dbReference>
<evidence type="ECO:0000313" key="5">
    <source>
        <dbReference type="EMBL" id="SOY31536.1"/>
    </source>
</evidence>
<dbReference type="AlphaFoldDB" id="A0A2K4ZM87"/>
<dbReference type="GO" id="GO:0030288">
    <property type="term" value="C:outer membrane-bounded periplasmic space"/>
    <property type="evidence" value="ECO:0007669"/>
    <property type="project" value="TreeGrafter"/>
</dbReference>